<comment type="caution">
    <text evidence="1">The sequence shown here is derived from an EMBL/GenBank/DDBJ whole genome shotgun (WGS) entry which is preliminary data.</text>
</comment>
<sequence length="54" mass="6096">MGLFCWSGLNCSFGYCYNEAMKPAVLHYIRLSLPTALARHICLITIERYLLTAG</sequence>
<dbReference type="AlphaFoldDB" id="D6TM14"/>
<dbReference type="Proteomes" id="UP000004508">
    <property type="component" value="Unassembled WGS sequence"/>
</dbReference>
<proteinExistence type="predicted"/>
<dbReference type="EMBL" id="ADVG01000002">
    <property type="protein sequence ID" value="EFH86814.1"/>
    <property type="molecule type" value="Genomic_DNA"/>
</dbReference>
<name>D6TM14_KTERA</name>
<evidence type="ECO:0000313" key="1">
    <source>
        <dbReference type="EMBL" id="EFH86814.1"/>
    </source>
</evidence>
<protein>
    <submittedName>
        <fullName evidence="1">Uncharacterized protein</fullName>
    </submittedName>
</protein>
<dbReference type="InParanoid" id="D6TM14"/>
<accession>D6TM14</accession>
<reference evidence="1 2" key="1">
    <citation type="journal article" date="2011" name="Stand. Genomic Sci.">
        <title>Non-contiguous finished genome sequence and contextual data of the filamentous soil bacterium Ktedonobacter racemifer type strain (SOSP1-21).</title>
        <authorList>
            <person name="Chang Y.J."/>
            <person name="Land M."/>
            <person name="Hauser L."/>
            <person name="Chertkov O."/>
            <person name="Del Rio T.G."/>
            <person name="Nolan M."/>
            <person name="Copeland A."/>
            <person name="Tice H."/>
            <person name="Cheng J.F."/>
            <person name="Lucas S."/>
            <person name="Han C."/>
            <person name="Goodwin L."/>
            <person name="Pitluck S."/>
            <person name="Ivanova N."/>
            <person name="Ovchinikova G."/>
            <person name="Pati A."/>
            <person name="Chen A."/>
            <person name="Palaniappan K."/>
            <person name="Mavromatis K."/>
            <person name="Liolios K."/>
            <person name="Brettin T."/>
            <person name="Fiebig A."/>
            <person name="Rohde M."/>
            <person name="Abt B."/>
            <person name="Goker M."/>
            <person name="Detter J.C."/>
            <person name="Woyke T."/>
            <person name="Bristow J."/>
            <person name="Eisen J.A."/>
            <person name="Markowitz V."/>
            <person name="Hugenholtz P."/>
            <person name="Kyrpides N.C."/>
            <person name="Klenk H.P."/>
            <person name="Lapidus A."/>
        </authorList>
    </citation>
    <scope>NUCLEOTIDE SEQUENCE [LARGE SCALE GENOMIC DNA]</scope>
    <source>
        <strain evidence="2">DSM 44963</strain>
    </source>
</reference>
<organism evidence="1 2">
    <name type="scientific">Ktedonobacter racemifer DSM 44963</name>
    <dbReference type="NCBI Taxonomy" id="485913"/>
    <lineage>
        <taxon>Bacteria</taxon>
        <taxon>Bacillati</taxon>
        <taxon>Chloroflexota</taxon>
        <taxon>Ktedonobacteria</taxon>
        <taxon>Ktedonobacterales</taxon>
        <taxon>Ktedonobacteraceae</taxon>
        <taxon>Ktedonobacter</taxon>
    </lineage>
</organism>
<evidence type="ECO:0000313" key="2">
    <source>
        <dbReference type="Proteomes" id="UP000004508"/>
    </source>
</evidence>
<keyword evidence="2" id="KW-1185">Reference proteome</keyword>
<gene>
    <name evidence="1" type="ORF">Krac_8130</name>
</gene>